<organism evidence="12 13">
    <name type="scientific">Halotalea alkalilenta</name>
    <dbReference type="NCBI Taxonomy" id="376489"/>
    <lineage>
        <taxon>Bacteria</taxon>
        <taxon>Pseudomonadati</taxon>
        <taxon>Pseudomonadota</taxon>
        <taxon>Gammaproteobacteria</taxon>
        <taxon>Oceanospirillales</taxon>
        <taxon>Halomonadaceae</taxon>
        <taxon>Halotalea</taxon>
    </lineage>
</organism>
<keyword evidence="7" id="KW-0560">Oxidoreductase</keyword>
<evidence type="ECO:0000256" key="11">
    <source>
        <dbReference type="ARBA" id="ARBA00067136"/>
    </source>
</evidence>
<dbReference type="STRING" id="376489.A5892_03305"/>
<dbReference type="FunFam" id="3.20.20.70:FF:000154">
    <property type="entry name" value="Probable nitronate monooxygenase"/>
    <property type="match status" value="1"/>
</dbReference>
<name>A0A172YBL6_9GAMM</name>
<keyword evidence="5" id="KW-0288">FMN</keyword>
<evidence type="ECO:0000313" key="13">
    <source>
        <dbReference type="Proteomes" id="UP000077875"/>
    </source>
</evidence>
<keyword evidence="4" id="KW-0285">Flavoprotein</keyword>
<comment type="catalytic activity">
    <reaction evidence="10">
        <text>3 propionate 3-nitronate + 3 O2 + H2O = 3 3-oxopropanoate + 2 nitrate + nitrite + H2O2 + 3 H(+)</text>
        <dbReference type="Rhea" id="RHEA:57332"/>
        <dbReference type="ChEBI" id="CHEBI:15377"/>
        <dbReference type="ChEBI" id="CHEBI:15378"/>
        <dbReference type="ChEBI" id="CHEBI:15379"/>
        <dbReference type="ChEBI" id="CHEBI:16240"/>
        <dbReference type="ChEBI" id="CHEBI:16301"/>
        <dbReference type="ChEBI" id="CHEBI:17632"/>
        <dbReference type="ChEBI" id="CHEBI:33190"/>
        <dbReference type="ChEBI" id="CHEBI:136067"/>
    </reaction>
</comment>
<keyword evidence="13" id="KW-1185">Reference proteome</keyword>
<dbReference type="AlphaFoldDB" id="A0A172YBL6"/>
<dbReference type="PANTHER" id="PTHR42747">
    <property type="entry name" value="NITRONATE MONOOXYGENASE-RELATED"/>
    <property type="match status" value="1"/>
</dbReference>
<dbReference type="InterPro" id="IPR004136">
    <property type="entry name" value="NMO"/>
</dbReference>
<dbReference type="Gene3D" id="3.20.20.70">
    <property type="entry name" value="Aldolase class I"/>
    <property type="match status" value="1"/>
</dbReference>
<dbReference type="RefSeq" id="WP_064121592.1">
    <property type="nucleotide sequence ID" value="NZ_CP015243.1"/>
</dbReference>
<dbReference type="Proteomes" id="UP000077875">
    <property type="component" value="Chromosome"/>
</dbReference>
<evidence type="ECO:0000256" key="9">
    <source>
        <dbReference type="ARBA" id="ARBA00031155"/>
    </source>
</evidence>
<dbReference type="CDD" id="cd04730">
    <property type="entry name" value="NPD_like"/>
    <property type="match status" value="1"/>
</dbReference>
<keyword evidence="3" id="KW-0216">Detoxification</keyword>
<dbReference type="InterPro" id="IPR013785">
    <property type="entry name" value="Aldolase_TIM"/>
</dbReference>
<sequence>MIPSTALTRTLGLSLPIIQAPMAGGATTPALVAAVSNAGGLGSLAAAMLSPEQIVDTVAEIRELTDRPFAINLFVLDTPRPDPAEVETAWARLAPLHAELGIEPSLPTRWCQPFDEQLHALLECRPAVASFTFGILDPLTVERLHAAESLVIGTATRVEEAIAWERAGAYAVCAQGAQAGGHRGTFIGPIDEALHDTGALVEACVEAIDLPVIAAGGVMDGTEIAALLARGAQAAQLGTAFLACDESGIPAAYKEALEAASGETRLTRSFSGRAARGLPNHAMRLLGEFEREAPDYPLQNALTAAMRAEGARRNDAEYLSLWAGQGVARLRRMGAMELLARLAAELDAAAVIEALDETPRAER</sequence>
<dbReference type="GO" id="GO:0000166">
    <property type="term" value="F:nucleotide binding"/>
    <property type="evidence" value="ECO:0007669"/>
    <property type="project" value="UniProtKB-KW"/>
</dbReference>
<evidence type="ECO:0000256" key="8">
    <source>
        <dbReference type="ARBA" id="ARBA00023033"/>
    </source>
</evidence>
<evidence type="ECO:0000256" key="5">
    <source>
        <dbReference type="ARBA" id="ARBA00022643"/>
    </source>
</evidence>
<proteinExistence type="inferred from homology"/>
<dbReference type="Pfam" id="PF03060">
    <property type="entry name" value="NMO"/>
    <property type="match status" value="1"/>
</dbReference>
<dbReference type="PANTHER" id="PTHR42747:SF3">
    <property type="entry name" value="NITRONATE MONOOXYGENASE-RELATED"/>
    <property type="match status" value="1"/>
</dbReference>
<gene>
    <name evidence="12" type="ORF">A5892_03305</name>
</gene>
<protein>
    <recommendedName>
        <fullName evidence="11">Nitronate monooxygenase</fullName>
    </recommendedName>
    <alternativeName>
        <fullName evidence="9">Propionate 3-nitronate monooxygenase</fullName>
    </alternativeName>
</protein>
<evidence type="ECO:0000256" key="4">
    <source>
        <dbReference type="ARBA" id="ARBA00022630"/>
    </source>
</evidence>
<evidence type="ECO:0000256" key="7">
    <source>
        <dbReference type="ARBA" id="ARBA00023002"/>
    </source>
</evidence>
<evidence type="ECO:0000256" key="2">
    <source>
        <dbReference type="ARBA" id="ARBA00009881"/>
    </source>
</evidence>
<dbReference type="GO" id="GO:0009636">
    <property type="term" value="P:response to toxic substance"/>
    <property type="evidence" value="ECO:0007669"/>
    <property type="project" value="UniProtKB-KW"/>
</dbReference>
<evidence type="ECO:0000256" key="10">
    <source>
        <dbReference type="ARBA" id="ARBA00049401"/>
    </source>
</evidence>
<evidence type="ECO:0000256" key="3">
    <source>
        <dbReference type="ARBA" id="ARBA00022575"/>
    </source>
</evidence>
<evidence type="ECO:0000256" key="6">
    <source>
        <dbReference type="ARBA" id="ARBA00022741"/>
    </source>
</evidence>
<comment type="similarity">
    <text evidence="2">Belongs to the nitronate monooxygenase family. NMO class I subfamily.</text>
</comment>
<comment type="cofactor">
    <cofactor evidence="1">
        <name>FMN</name>
        <dbReference type="ChEBI" id="CHEBI:58210"/>
    </cofactor>
</comment>
<dbReference type="GO" id="GO:0018580">
    <property type="term" value="F:nitronate monooxygenase activity"/>
    <property type="evidence" value="ECO:0007669"/>
    <property type="project" value="InterPro"/>
</dbReference>
<dbReference type="KEGG" id="haa:A5892_03305"/>
<dbReference type="SUPFAM" id="SSF51412">
    <property type="entry name" value="Inosine monophosphate dehydrogenase (IMPDH)"/>
    <property type="match status" value="1"/>
</dbReference>
<reference evidence="12 13" key="1">
    <citation type="submission" date="2016-04" db="EMBL/GenBank/DDBJ databases">
        <title>Complete Genome Sequence of Halotalea alkalilenta IHB B 13600.</title>
        <authorList>
            <person name="Swarnkar M.K."/>
            <person name="Sharma A."/>
            <person name="Kaushal K."/>
            <person name="Soni R."/>
            <person name="Rana S."/>
            <person name="Singh A.K."/>
            <person name="Gulati A."/>
        </authorList>
    </citation>
    <scope>NUCLEOTIDE SEQUENCE [LARGE SCALE GENOMIC DNA]</scope>
    <source>
        <strain evidence="12 13">IHB B 13600</strain>
    </source>
</reference>
<dbReference type="EMBL" id="CP015243">
    <property type="protein sequence ID" value="ANF56614.1"/>
    <property type="molecule type" value="Genomic_DNA"/>
</dbReference>
<keyword evidence="6" id="KW-0547">Nucleotide-binding</keyword>
<keyword evidence="8" id="KW-0503">Monooxygenase</keyword>
<accession>A0A172YBL6</accession>
<evidence type="ECO:0000256" key="1">
    <source>
        <dbReference type="ARBA" id="ARBA00001917"/>
    </source>
</evidence>
<evidence type="ECO:0000313" key="12">
    <source>
        <dbReference type="EMBL" id="ANF56614.1"/>
    </source>
</evidence>